<accession>A0AC60QKG6</accession>
<evidence type="ECO:0000313" key="1">
    <source>
        <dbReference type="EMBL" id="KAG0434792.1"/>
    </source>
</evidence>
<dbReference type="Proteomes" id="UP000805193">
    <property type="component" value="Unassembled WGS sequence"/>
</dbReference>
<feature type="non-terminal residue" evidence="1">
    <location>
        <position position="214"/>
    </location>
</feature>
<proteinExistence type="predicted"/>
<sequence length="214" mass="23394">MSAANRNAMDHCELFFEVVDESSDSPAQDLLSSSSSIPFDGRDGRGRAEGLRSGRMPRALLRDLNAALSCMLCGGYLVDAATLVDCLHSFCKVCIVRYLDTSKLCPICDVPVHKSKPLSCLRVDKTLQDIVYKVVPGLYQREMKQRREFYDLYPNAAAKVGCPEDRGLVDASARLIFSPQDTVSVSLEYFIGPTETLDPEDDGKEGVADSADGA</sequence>
<comment type="caution">
    <text evidence="1">The sequence shown here is derived from an EMBL/GenBank/DDBJ whole genome shotgun (WGS) entry which is preliminary data.</text>
</comment>
<reference evidence="1 2" key="1">
    <citation type="journal article" date="2020" name="Cell">
        <title>Large-Scale Comparative Analyses of Tick Genomes Elucidate Their Genetic Diversity and Vector Capacities.</title>
        <authorList>
            <consortium name="Tick Genome and Microbiome Consortium (TIGMIC)"/>
            <person name="Jia N."/>
            <person name="Wang J."/>
            <person name="Shi W."/>
            <person name="Du L."/>
            <person name="Sun Y."/>
            <person name="Zhan W."/>
            <person name="Jiang J.F."/>
            <person name="Wang Q."/>
            <person name="Zhang B."/>
            <person name="Ji P."/>
            <person name="Bell-Sakyi L."/>
            <person name="Cui X.M."/>
            <person name="Yuan T.T."/>
            <person name="Jiang B.G."/>
            <person name="Yang W.F."/>
            <person name="Lam T.T."/>
            <person name="Chang Q.C."/>
            <person name="Ding S.J."/>
            <person name="Wang X.J."/>
            <person name="Zhu J.G."/>
            <person name="Ruan X.D."/>
            <person name="Zhao L."/>
            <person name="Wei J.T."/>
            <person name="Ye R.Z."/>
            <person name="Que T.C."/>
            <person name="Du C.H."/>
            <person name="Zhou Y.H."/>
            <person name="Cheng J.X."/>
            <person name="Dai P.F."/>
            <person name="Guo W.B."/>
            <person name="Han X.H."/>
            <person name="Huang E.J."/>
            <person name="Li L.F."/>
            <person name="Wei W."/>
            <person name="Gao Y.C."/>
            <person name="Liu J.Z."/>
            <person name="Shao H.Z."/>
            <person name="Wang X."/>
            <person name="Wang C.C."/>
            <person name="Yang T.C."/>
            <person name="Huo Q.B."/>
            <person name="Li W."/>
            <person name="Chen H.Y."/>
            <person name="Chen S.E."/>
            <person name="Zhou L.G."/>
            <person name="Ni X.B."/>
            <person name="Tian J.H."/>
            <person name="Sheng Y."/>
            <person name="Liu T."/>
            <person name="Pan Y.S."/>
            <person name="Xia L.Y."/>
            <person name="Li J."/>
            <person name="Zhao F."/>
            <person name="Cao W.C."/>
        </authorList>
    </citation>
    <scope>NUCLEOTIDE SEQUENCE [LARGE SCALE GENOMIC DNA]</scope>
    <source>
        <strain evidence="1">Iper-2018</strain>
    </source>
</reference>
<dbReference type="EMBL" id="JABSTQ010008176">
    <property type="protein sequence ID" value="KAG0434792.1"/>
    <property type="molecule type" value="Genomic_DNA"/>
</dbReference>
<keyword evidence="2" id="KW-1185">Reference proteome</keyword>
<gene>
    <name evidence="1" type="ORF">HPB47_018885</name>
</gene>
<protein>
    <submittedName>
        <fullName evidence="1">Uncharacterized protein</fullName>
    </submittedName>
</protein>
<evidence type="ECO:0000313" key="2">
    <source>
        <dbReference type="Proteomes" id="UP000805193"/>
    </source>
</evidence>
<name>A0AC60QKG6_IXOPE</name>
<organism evidence="1 2">
    <name type="scientific">Ixodes persulcatus</name>
    <name type="common">Taiga tick</name>
    <dbReference type="NCBI Taxonomy" id="34615"/>
    <lineage>
        <taxon>Eukaryota</taxon>
        <taxon>Metazoa</taxon>
        <taxon>Ecdysozoa</taxon>
        <taxon>Arthropoda</taxon>
        <taxon>Chelicerata</taxon>
        <taxon>Arachnida</taxon>
        <taxon>Acari</taxon>
        <taxon>Parasitiformes</taxon>
        <taxon>Ixodida</taxon>
        <taxon>Ixodoidea</taxon>
        <taxon>Ixodidae</taxon>
        <taxon>Ixodinae</taxon>
        <taxon>Ixodes</taxon>
    </lineage>
</organism>